<proteinExistence type="predicted"/>
<reference evidence="1 2" key="1">
    <citation type="journal article" date="2021" name="BMC Biol.">
        <title>Horizontally acquired antibacterial genes associated with adaptive radiation of ladybird beetles.</title>
        <authorList>
            <person name="Li H.S."/>
            <person name="Tang X.F."/>
            <person name="Huang Y.H."/>
            <person name="Xu Z.Y."/>
            <person name="Chen M.L."/>
            <person name="Du X.Y."/>
            <person name="Qiu B.Y."/>
            <person name="Chen P.T."/>
            <person name="Zhang W."/>
            <person name="Slipinski A."/>
            <person name="Escalona H.E."/>
            <person name="Waterhouse R.M."/>
            <person name="Zwick A."/>
            <person name="Pang H."/>
        </authorList>
    </citation>
    <scope>NUCLEOTIDE SEQUENCE [LARGE SCALE GENOMIC DNA]</scope>
    <source>
        <tissue evidence="1">Whole body of male adult</tissue>
    </source>
</reference>
<evidence type="ECO:0000313" key="1">
    <source>
        <dbReference type="EMBL" id="KAL3269030.1"/>
    </source>
</evidence>
<evidence type="ECO:0000313" key="2">
    <source>
        <dbReference type="Proteomes" id="UP001516400"/>
    </source>
</evidence>
<sequence>MLDEEAYRLIYRVCSPTKPENKSFQELIAILNTHFSAHQAIFTKHYEAARVRGLAVSYEFGSELEVCLRHKFIMGFEKVRVLDRLLEGKFFIFGNCGST</sequence>
<dbReference type="AlphaFoldDB" id="A0ABD2MS31"/>
<organism evidence="1 2">
    <name type="scientific">Cryptolaemus montrouzieri</name>
    <dbReference type="NCBI Taxonomy" id="559131"/>
    <lineage>
        <taxon>Eukaryota</taxon>
        <taxon>Metazoa</taxon>
        <taxon>Ecdysozoa</taxon>
        <taxon>Arthropoda</taxon>
        <taxon>Hexapoda</taxon>
        <taxon>Insecta</taxon>
        <taxon>Pterygota</taxon>
        <taxon>Neoptera</taxon>
        <taxon>Endopterygota</taxon>
        <taxon>Coleoptera</taxon>
        <taxon>Polyphaga</taxon>
        <taxon>Cucujiformia</taxon>
        <taxon>Coccinelloidea</taxon>
        <taxon>Coccinellidae</taxon>
        <taxon>Scymninae</taxon>
        <taxon>Scymnini</taxon>
        <taxon>Cryptolaemus</taxon>
    </lineage>
</organism>
<gene>
    <name evidence="1" type="ORF">HHI36_008113</name>
</gene>
<accession>A0ABD2MS31</accession>
<dbReference type="Proteomes" id="UP001516400">
    <property type="component" value="Unassembled WGS sequence"/>
</dbReference>
<keyword evidence="2" id="KW-1185">Reference proteome</keyword>
<comment type="caution">
    <text evidence="1">The sequence shown here is derived from an EMBL/GenBank/DDBJ whole genome shotgun (WGS) entry which is preliminary data.</text>
</comment>
<dbReference type="EMBL" id="JABFTP020000021">
    <property type="protein sequence ID" value="KAL3269030.1"/>
    <property type="molecule type" value="Genomic_DNA"/>
</dbReference>
<name>A0ABD2MS31_9CUCU</name>
<protein>
    <submittedName>
        <fullName evidence="1">Uncharacterized protein</fullName>
    </submittedName>
</protein>